<organism evidence="12 13">
    <name type="scientific">Durusdinium trenchii</name>
    <dbReference type="NCBI Taxonomy" id="1381693"/>
    <lineage>
        <taxon>Eukaryota</taxon>
        <taxon>Sar</taxon>
        <taxon>Alveolata</taxon>
        <taxon>Dinophyceae</taxon>
        <taxon>Suessiales</taxon>
        <taxon>Symbiodiniaceae</taxon>
        <taxon>Durusdinium</taxon>
    </lineage>
</organism>
<protein>
    <recommendedName>
        <fullName evidence="4">dihydrolipoyllysine-residue succinyltransferase</fullName>
        <ecNumber evidence="4">2.3.1.61</ecNumber>
    </recommendedName>
    <alternativeName>
        <fullName evidence="9">2-oxoglutarate dehydrogenase complex component E2</fullName>
    </alternativeName>
</protein>
<dbReference type="PANTHER" id="PTHR43416:SF5">
    <property type="entry name" value="DIHYDROLIPOYLLYSINE-RESIDUE SUCCINYLTRANSFERASE COMPONENT OF 2-OXOGLUTARATE DEHYDROGENASE COMPLEX, MITOCHONDRIAL"/>
    <property type="match status" value="1"/>
</dbReference>
<gene>
    <name evidence="12" type="ORF">SCF082_LOCUS51531</name>
</gene>
<dbReference type="InterPro" id="IPR001078">
    <property type="entry name" value="2-oxoacid_DH_actylTfrase"/>
</dbReference>
<feature type="coiled-coil region" evidence="10">
    <location>
        <begin position="189"/>
        <end position="216"/>
    </location>
</feature>
<evidence type="ECO:0000256" key="2">
    <source>
        <dbReference type="ARBA" id="ARBA00005145"/>
    </source>
</evidence>
<comment type="pathway">
    <text evidence="2">Amino-acid degradation; L-lysine degradation via saccharopine pathway; glutaryl-CoA from L-lysine: step 6/6.</text>
</comment>
<dbReference type="Gene3D" id="3.30.559.10">
    <property type="entry name" value="Chloramphenicol acetyltransferase-like domain"/>
    <property type="match status" value="1"/>
</dbReference>
<keyword evidence="6" id="KW-0808">Transferase</keyword>
<proteinExistence type="inferred from homology"/>
<feature type="domain" description="2-oxoacid dehydrogenase acyltransferase catalytic" evidence="11">
    <location>
        <begin position="78"/>
        <end position="307"/>
    </location>
</feature>
<evidence type="ECO:0000256" key="6">
    <source>
        <dbReference type="ARBA" id="ARBA00022679"/>
    </source>
</evidence>
<evidence type="ECO:0000256" key="1">
    <source>
        <dbReference type="ARBA" id="ARBA00001938"/>
    </source>
</evidence>
<dbReference type="InterPro" id="IPR023213">
    <property type="entry name" value="CAT-like_dom_sf"/>
</dbReference>
<evidence type="ECO:0000259" key="11">
    <source>
        <dbReference type="Pfam" id="PF00198"/>
    </source>
</evidence>
<evidence type="ECO:0000256" key="10">
    <source>
        <dbReference type="SAM" id="Coils"/>
    </source>
</evidence>
<evidence type="ECO:0000256" key="4">
    <source>
        <dbReference type="ARBA" id="ARBA00012945"/>
    </source>
</evidence>
<comment type="caution">
    <text evidence="12">The sequence shown here is derived from an EMBL/GenBank/DDBJ whole genome shotgun (WGS) entry which is preliminary data.</text>
</comment>
<keyword evidence="10" id="KW-0175">Coiled coil</keyword>
<reference evidence="12 13" key="1">
    <citation type="submission" date="2024-02" db="EMBL/GenBank/DDBJ databases">
        <authorList>
            <person name="Chen Y."/>
            <person name="Shah S."/>
            <person name="Dougan E. K."/>
            <person name="Thang M."/>
            <person name="Chan C."/>
        </authorList>
    </citation>
    <scope>NUCLEOTIDE SEQUENCE [LARGE SCALE GENOMIC DNA]</scope>
</reference>
<sequence>MRLAAFWLTKRGDFRHQRPKLVVLSSVPNGLGLTGLRATFARLAAERLGSPPEAAAPKAAAPAGSAPAAVSVAEGCIERRVPVSFVRQRVMKRLKETQNTVAQLSTFQEVDMTAALKLRAKYKDMFLKLHGSQLGLLSLIAKATCLAIAEVPGVNAIIDDGTKETVSRDYVDISIPIPSPRGIIACTLKDAQSMTIRDLEHEIAALSDRAARDELSVADLSTSTFGIVDTGIAGSMLGTGIINYPQSASMGTNSVKRRPTVVDGKIEARPIMYTALNYDHRLIDGREAVTFLCSVRDKLEDPSRMLLDL</sequence>
<name>A0ABP0SF21_9DINO</name>
<keyword evidence="13" id="KW-1185">Reference proteome</keyword>
<evidence type="ECO:0000313" key="13">
    <source>
        <dbReference type="Proteomes" id="UP001642464"/>
    </source>
</evidence>
<dbReference type="PANTHER" id="PTHR43416">
    <property type="entry name" value="DIHYDROLIPOYLLYSINE-RESIDUE SUCCINYLTRANSFERASE COMPONENT OF 2-OXOGLUTARATE DEHYDROGENASE COMPLEX, MITOCHONDRIAL-RELATED"/>
    <property type="match status" value="1"/>
</dbReference>
<keyword evidence="8" id="KW-0012">Acyltransferase</keyword>
<accession>A0ABP0SF21</accession>
<evidence type="ECO:0000313" key="12">
    <source>
        <dbReference type="EMBL" id="CAK9110978.1"/>
    </source>
</evidence>
<dbReference type="InterPro" id="IPR050537">
    <property type="entry name" value="2-oxoacid_dehydrogenase"/>
</dbReference>
<evidence type="ECO:0000256" key="3">
    <source>
        <dbReference type="ARBA" id="ARBA00007317"/>
    </source>
</evidence>
<evidence type="ECO:0000256" key="9">
    <source>
        <dbReference type="ARBA" id="ARBA00032406"/>
    </source>
</evidence>
<keyword evidence="7" id="KW-0450">Lipoyl</keyword>
<dbReference type="SUPFAM" id="SSF52777">
    <property type="entry name" value="CoA-dependent acyltransferases"/>
    <property type="match status" value="1"/>
</dbReference>
<evidence type="ECO:0000256" key="7">
    <source>
        <dbReference type="ARBA" id="ARBA00022823"/>
    </source>
</evidence>
<evidence type="ECO:0000256" key="5">
    <source>
        <dbReference type="ARBA" id="ARBA00022532"/>
    </source>
</evidence>
<dbReference type="Proteomes" id="UP001642464">
    <property type="component" value="Unassembled WGS sequence"/>
</dbReference>
<comment type="similarity">
    <text evidence="3">Belongs to the 2-oxoacid dehydrogenase family.</text>
</comment>
<comment type="cofactor">
    <cofactor evidence="1">
        <name>(R)-lipoate</name>
        <dbReference type="ChEBI" id="CHEBI:83088"/>
    </cofactor>
</comment>
<dbReference type="Pfam" id="PF00198">
    <property type="entry name" value="2-oxoacid_dh"/>
    <property type="match status" value="1"/>
</dbReference>
<dbReference type="EMBL" id="CAXAMM010043618">
    <property type="protein sequence ID" value="CAK9110978.1"/>
    <property type="molecule type" value="Genomic_DNA"/>
</dbReference>
<dbReference type="EC" id="2.3.1.61" evidence="4"/>
<keyword evidence="5" id="KW-0816">Tricarboxylic acid cycle</keyword>
<evidence type="ECO:0000256" key="8">
    <source>
        <dbReference type="ARBA" id="ARBA00023315"/>
    </source>
</evidence>